<keyword evidence="5" id="KW-1185">Reference proteome</keyword>
<protein>
    <recommendedName>
        <fullName evidence="6">Receptor protein-tyrosine kinase</fullName>
    </recommendedName>
</protein>
<organism evidence="2 4">
    <name type="scientific">Brenneria nigrifluens DSM 30175 = ATCC 13028</name>
    <dbReference type="NCBI Taxonomy" id="1121120"/>
    <lineage>
        <taxon>Bacteria</taxon>
        <taxon>Pseudomonadati</taxon>
        <taxon>Pseudomonadota</taxon>
        <taxon>Gammaproteobacteria</taxon>
        <taxon>Enterobacterales</taxon>
        <taxon>Pectobacteriaceae</taxon>
        <taxon>Brenneria</taxon>
    </lineage>
</organism>
<evidence type="ECO:0000256" key="1">
    <source>
        <dbReference type="SAM" id="Coils"/>
    </source>
</evidence>
<dbReference type="OrthoDB" id="5773058at2"/>
<dbReference type="EMBL" id="CP034036">
    <property type="protein sequence ID" value="QCR06889.1"/>
    <property type="molecule type" value="Genomic_DNA"/>
</dbReference>
<gene>
    <name evidence="2" type="ORF">DDT54_19110</name>
    <name evidence="3" type="ORF">EH206_09400</name>
</gene>
<evidence type="ECO:0008006" key="6">
    <source>
        <dbReference type="Google" id="ProtNLM"/>
    </source>
</evidence>
<evidence type="ECO:0000313" key="4">
    <source>
        <dbReference type="Proteomes" id="UP000295985"/>
    </source>
</evidence>
<dbReference type="EMBL" id="QDKK01000038">
    <property type="protein sequence ID" value="PWC21464.1"/>
    <property type="molecule type" value="Genomic_DNA"/>
</dbReference>
<sequence>MSCEYNLSPCAKIFYRPIEASIRWSGLTQFEAQIVNELGNDILLFPPALAKKWPTLSLNTERIVDALINGELRYSKQGIACTEPMQLNDVRLTIRHIDLKNWMMTYYPHEKPDFLFNPLEQKLYSSVTADTVQILLAELETTRIKSKMLQEQLTSIQQEYHLLKEKYAMLTKLNPSAISSERSENTYLIIIGALLALLCGQSPSGKAYSVFKTQEAIISALIAYYGEKRGISKSTLESKFAEARRRLNYT</sequence>
<feature type="coiled-coil region" evidence="1">
    <location>
        <begin position="139"/>
        <end position="166"/>
    </location>
</feature>
<reference evidence="2 4" key="1">
    <citation type="submission" date="2018-04" db="EMBL/GenBank/DDBJ databases">
        <title>Brenneria corticis sp.nov.</title>
        <authorList>
            <person name="Li Y."/>
        </authorList>
    </citation>
    <scope>NUCLEOTIDE SEQUENCE [LARGE SCALE GENOMIC DNA]</scope>
    <source>
        <strain evidence="2 4">LMG 2694</strain>
    </source>
</reference>
<keyword evidence="1" id="KW-0175">Coiled coil</keyword>
<dbReference type="AlphaFoldDB" id="A0A2U1UIP6"/>
<accession>A0A2U1UIP6</accession>
<dbReference type="Proteomes" id="UP000295985">
    <property type="component" value="Unassembled WGS sequence"/>
</dbReference>
<evidence type="ECO:0000313" key="5">
    <source>
        <dbReference type="Proteomes" id="UP000303847"/>
    </source>
</evidence>
<reference evidence="3 5" key="2">
    <citation type="submission" date="2018-11" db="EMBL/GenBank/DDBJ databases">
        <title>Genome sequences of Brenneria nigrifluens and Brenneria rubrifaciens.</title>
        <authorList>
            <person name="Poret-Peterson A.T."/>
            <person name="McClean A.E."/>
            <person name="Kluepfel D.A."/>
        </authorList>
    </citation>
    <scope>NUCLEOTIDE SEQUENCE [LARGE SCALE GENOMIC DNA]</scope>
    <source>
        <strain evidence="3 5">ATCC 13028</strain>
    </source>
</reference>
<name>A0A2U1UIP6_9GAMM</name>
<evidence type="ECO:0000313" key="2">
    <source>
        <dbReference type="EMBL" id="PWC21464.1"/>
    </source>
</evidence>
<proteinExistence type="predicted"/>
<evidence type="ECO:0000313" key="3">
    <source>
        <dbReference type="EMBL" id="QCR06889.1"/>
    </source>
</evidence>
<dbReference type="Proteomes" id="UP000303847">
    <property type="component" value="Chromosome"/>
</dbReference>